<reference evidence="2" key="2">
    <citation type="submission" date="2023-06" db="EMBL/GenBank/DDBJ databases">
        <authorList>
            <consortium name="Lawrence Berkeley National Laboratory"/>
            <person name="Haridas S."/>
            <person name="Hensen N."/>
            <person name="Bonometti L."/>
            <person name="Westerberg I."/>
            <person name="Brannstrom I.O."/>
            <person name="Guillou S."/>
            <person name="Cros-Aarteil S."/>
            <person name="Calhoun S."/>
            <person name="Kuo A."/>
            <person name="Mondo S."/>
            <person name="Pangilinan J."/>
            <person name="Riley R."/>
            <person name="Labutti K."/>
            <person name="Andreopoulos B."/>
            <person name="Lipzen A."/>
            <person name="Chen C."/>
            <person name="Yanf M."/>
            <person name="Daum C."/>
            <person name="Ng V."/>
            <person name="Clum A."/>
            <person name="Steindorff A."/>
            <person name="Ohm R."/>
            <person name="Martin F."/>
            <person name="Silar P."/>
            <person name="Natvig D."/>
            <person name="Lalanne C."/>
            <person name="Gautier V."/>
            <person name="Ament-Velasquez S.L."/>
            <person name="Kruys A."/>
            <person name="Hutchinson M.I."/>
            <person name="Powell A.J."/>
            <person name="Barry K."/>
            <person name="Miller A.N."/>
            <person name="Grigoriev I.V."/>
            <person name="Debuchy R."/>
            <person name="Gladieux P."/>
            <person name="Thoren M.H."/>
            <person name="Johannesson H."/>
        </authorList>
    </citation>
    <scope>NUCLEOTIDE SEQUENCE</scope>
    <source>
        <strain evidence="2">CBS 958.72</strain>
    </source>
</reference>
<reference evidence="2" key="1">
    <citation type="journal article" date="2023" name="Mol. Phylogenet. Evol.">
        <title>Genome-scale phylogeny and comparative genomics of the fungal order Sordariales.</title>
        <authorList>
            <person name="Hensen N."/>
            <person name="Bonometti L."/>
            <person name="Westerberg I."/>
            <person name="Brannstrom I.O."/>
            <person name="Guillou S."/>
            <person name="Cros-Aarteil S."/>
            <person name="Calhoun S."/>
            <person name="Haridas S."/>
            <person name="Kuo A."/>
            <person name="Mondo S."/>
            <person name="Pangilinan J."/>
            <person name="Riley R."/>
            <person name="LaButti K."/>
            <person name="Andreopoulos B."/>
            <person name="Lipzen A."/>
            <person name="Chen C."/>
            <person name="Yan M."/>
            <person name="Daum C."/>
            <person name="Ng V."/>
            <person name="Clum A."/>
            <person name="Steindorff A."/>
            <person name="Ohm R.A."/>
            <person name="Martin F."/>
            <person name="Silar P."/>
            <person name="Natvig D.O."/>
            <person name="Lalanne C."/>
            <person name="Gautier V."/>
            <person name="Ament-Velasquez S.L."/>
            <person name="Kruys A."/>
            <person name="Hutchinson M.I."/>
            <person name="Powell A.J."/>
            <person name="Barry K."/>
            <person name="Miller A.N."/>
            <person name="Grigoriev I.V."/>
            <person name="Debuchy R."/>
            <person name="Gladieux P."/>
            <person name="Hiltunen Thoren M."/>
            <person name="Johannesson H."/>
        </authorList>
    </citation>
    <scope>NUCLEOTIDE SEQUENCE</scope>
    <source>
        <strain evidence="2">CBS 958.72</strain>
    </source>
</reference>
<feature type="signal peptide" evidence="1">
    <location>
        <begin position="1"/>
        <end position="23"/>
    </location>
</feature>
<proteinExistence type="predicted"/>
<comment type="caution">
    <text evidence="2">The sequence shown here is derived from an EMBL/GenBank/DDBJ whole genome shotgun (WGS) entry which is preliminary data.</text>
</comment>
<feature type="chain" id="PRO_5042222112" evidence="1">
    <location>
        <begin position="24"/>
        <end position="184"/>
    </location>
</feature>
<evidence type="ECO:0000313" key="3">
    <source>
        <dbReference type="Proteomes" id="UP001287356"/>
    </source>
</evidence>
<dbReference type="EMBL" id="JAULSN010000006">
    <property type="protein sequence ID" value="KAK3368992.1"/>
    <property type="molecule type" value="Genomic_DNA"/>
</dbReference>
<accession>A0AAE0K3L3</accession>
<organism evidence="2 3">
    <name type="scientific">Lasiosphaeria ovina</name>
    <dbReference type="NCBI Taxonomy" id="92902"/>
    <lineage>
        <taxon>Eukaryota</taxon>
        <taxon>Fungi</taxon>
        <taxon>Dikarya</taxon>
        <taxon>Ascomycota</taxon>
        <taxon>Pezizomycotina</taxon>
        <taxon>Sordariomycetes</taxon>
        <taxon>Sordariomycetidae</taxon>
        <taxon>Sordariales</taxon>
        <taxon>Lasiosphaeriaceae</taxon>
        <taxon>Lasiosphaeria</taxon>
    </lineage>
</organism>
<name>A0AAE0K3L3_9PEZI</name>
<keyword evidence="3" id="KW-1185">Reference proteome</keyword>
<protein>
    <submittedName>
        <fullName evidence="2">Uncharacterized protein</fullName>
    </submittedName>
</protein>
<keyword evidence="1" id="KW-0732">Signal</keyword>
<evidence type="ECO:0000256" key="1">
    <source>
        <dbReference type="SAM" id="SignalP"/>
    </source>
</evidence>
<evidence type="ECO:0000313" key="2">
    <source>
        <dbReference type="EMBL" id="KAK3368992.1"/>
    </source>
</evidence>
<dbReference type="Proteomes" id="UP001287356">
    <property type="component" value="Unassembled WGS sequence"/>
</dbReference>
<gene>
    <name evidence="2" type="ORF">B0T24DRAFT_347793</name>
</gene>
<sequence length="184" mass="19890">MHFSTTLFNVLVGVSTLATSVGAFDRFHLPTRTVDGDNEVDRLAARDIEGVIDGFDRTNDRTFSGTTGRVFCGCGFNVDPGNLKKAVDQIKALSKQTIEEHTQRIEIADNVAAFACGGRGPAKADVEFDPVQMSQAEELIVKKCGKNIAGSILFGELLLGYLRFSFAERIDVCGAGQSSLQQHC</sequence>
<dbReference type="AlphaFoldDB" id="A0AAE0K3L3"/>